<keyword evidence="5 11" id="KW-0032">Aminotransferase</keyword>
<sequence length="350" mass="39483">MSVLDLIRPDLQDITPYVPTGDELGTRLHANELPWSPSSLNEVALNHYPNARNQQKLQERMARYFQVNNEEIVLTRGSDDGIDLLMRVFLQAGIDSILQCPPTFPMYSFYARLQQAGTLNCPLDSKNNFSLSTKKLMATWQTNCKLIMLCRPNNPTGNLLDLAEIKQLCDHFTNRAVVVVDEAYIDFAKVPSAVTLLRSFDNLIVLRTLSKACGLAGLRLGAVIAQPQVIKALRNAMPPYTLSSAVIALAKDALENKEWFESNIQRILHARAELVKQFQQCNWIETIYPSHANFILVSSPHAPALTQWLAQHDIAIRYFAHPPLQNMMRITVGDEMQNKQLLTVLNSFKP</sequence>
<evidence type="ECO:0000256" key="8">
    <source>
        <dbReference type="ARBA" id="ARBA00022898"/>
    </source>
</evidence>
<evidence type="ECO:0000256" key="5">
    <source>
        <dbReference type="ARBA" id="ARBA00022576"/>
    </source>
</evidence>
<evidence type="ECO:0000256" key="4">
    <source>
        <dbReference type="ARBA" id="ARBA00011738"/>
    </source>
</evidence>
<dbReference type="SUPFAM" id="SSF53383">
    <property type="entry name" value="PLP-dependent transferases"/>
    <property type="match status" value="1"/>
</dbReference>
<keyword evidence="14" id="KW-1185">Reference proteome</keyword>
<gene>
    <name evidence="11 13" type="primary">hisC</name>
    <name evidence="13" type="ORF">Lbru_0425</name>
</gene>
<dbReference type="STRING" id="29422.Lbru_0425"/>
<dbReference type="Proteomes" id="UP000054742">
    <property type="component" value="Unassembled WGS sequence"/>
</dbReference>
<evidence type="ECO:0000313" key="14">
    <source>
        <dbReference type="Proteomes" id="UP000054742"/>
    </source>
</evidence>
<dbReference type="Gene3D" id="3.40.640.10">
    <property type="entry name" value="Type I PLP-dependent aspartate aminotransferase-like (Major domain)"/>
    <property type="match status" value="1"/>
</dbReference>
<organism evidence="13 14">
    <name type="scientific">Legionella brunensis</name>
    <dbReference type="NCBI Taxonomy" id="29422"/>
    <lineage>
        <taxon>Bacteria</taxon>
        <taxon>Pseudomonadati</taxon>
        <taxon>Pseudomonadota</taxon>
        <taxon>Gammaproteobacteria</taxon>
        <taxon>Legionellales</taxon>
        <taxon>Legionellaceae</taxon>
        <taxon>Legionella</taxon>
    </lineage>
</organism>
<dbReference type="PANTHER" id="PTHR42885">
    <property type="entry name" value="HISTIDINOL-PHOSPHATE AMINOTRANSFERASE-RELATED"/>
    <property type="match status" value="1"/>
</dbReference>
<comment type="cofactor">
    <cofactor evidence="1 11">
        <name>pyridoxal 5'-phosphate</name>
        <dbReference type="ChEBI" id="CHEBI:597326"/>
    </cofactor>
</comment>
<dbReference type="NCBIfam" id="TIGR01141">
    <property type="entry name" value="hisC"/>
    <property type="match status" value="1"/>
</dbReference>
<evidence type="ECO:0000256" key="10">
    <source>
        <dbReference type="ARBA" id="ARBA00047481"/>
    </source>
</evidence>
<dbReference type="OrthoDB" id="9813612at2"/>
<evidence type="ECO:0000259" key="12">
    <source>
        <dbReference type="Pfam" id="PF00155"/>
    </source>
</evidence>
<dbReference type="GO" id="GO:0000105">
    <property type="term" value="P:L-histidine biosynthetic process"/>
    <property type="evidence" value="ECO:0007669"/>
    <property type="project" value="UniProtKB-UniRule"/>
</dbReference>
<comment type="catalytic activity">
    <reaction evidence="10 11">
        <text>L-histidinol phosphate + 2-oxoglutarate = 3-(imidazol-4-yl)-2-oxopropyl phosphate + L-glutamate</text>
        <dbReference type="Rhea" id="RHEA:23744"/>
        <dbReference type="ChEBI" id="CHEBI:16810"/>
        <dbReference type="ChEBI" id="CHEBI:29985"/>
        <dbReference type="ChEBI" id="CHEBI:57766"/>
        <dbReference type="ChEBI" id="CHEBI:57980"/>
        <dbReference type="EC" id="2.6.1.9"/>
    </reaction>
</comment>
<accession>A0A0W0ST83</accession>
<dbReference type="InterPro" id="IPR004839">
    <property type="entry name" value="Aminotransferase_I/II_large"/>
</dbReference>
<dbReference type="Pfam" id="PF00155">
    <property type="entry name" value="Aminotran_1_2"/>
    <property type="match status" value="1"/>
</dbReference>
<feature type="modified residue" description="N6-(pyridoxal phosphate)lysine" evidence="11">
    <location>
        <position position="211"/>
    </location>
</feature>
<dbReference type="InterPro" id="IPR015422">
    <property type="entry name" value="PyrdxlP-dep_Trfase_small"/>
</dbReference>
<proteinExistence type="inferred from homology"/>
<comment type="pathway">
    <text evidence="2 11">Amino-acid biosynthesis; L-histidine biosynthesis; L-histidine from 5-phospho-alpha-D-ribose 1-diphosphate: step 7/9.</text>
</comment>
<comment type="similarity">
    <text evidence="3 11">Belongs to the class-II pyridoxal-phosphate-dependent aminotransferase family. Histidinol-phosphate aminotransferase subfamily.</text>
</comment>
<evidence type="ECO:0000256" key="1">
    <source>
        <dbReference type="ARBA" id="ARBA00001933"/>
    </source>
</evidence>
<protein>
    <recommendedName>
        <fullName evidence="11">Histidinol-phosphate aminotransferase</fullName>
        <ecNumber evidence="11">2.6.1.9</ecNumber>
    </recommendedName>
    <alternativeName>
        <fullName evidence="11">Imidazole acetol-phosphate transaminase</fullName>
    </alternativeName>
</protein>
<evidence type="ECO:0000256" key="2">
    <source>
        <dbReference type="ARBA" id="ARBA00005011"/>
    </source>
</evidence>
<keyword evidence="8 11" id="KW-0663">Pyridoxal phosphate</keyword>
<comment type="caution">
    <text evidence="13">The sequence shown here is derived from an EMBL/GenBank/DDBJ whole genome shotgun (WGS) entry which is preliminary data.</text>
</comment>
<dbReference type="EC" id="2.6.1.9" evidence="11"/>
<dbReference type="CDD" id="cd00609">
    <property type="entry name" value="AAT_like"/>
    <property type="match status" value="1"/>
</dbReference>
<dbReference type="EMBL" id="LNXV01000004">
    <property type="protein sequence ID" value="KTC86484.1"/>
    <property type="molecule type" value="Genomic_DNA"/>
</dbReference>
<dbReference type="InterPro" id="IPR015421">
    <property type="entry name" value="PyrdxlP-dep_Trfase_major"/>
</dbReference>
<dbReference type="Gene3D" id="3.90.1150.10">
    <property type="entry name" value="Aspartate Aminotransferase, domain 1"/>
    <property type="match status" value="1"/>
</dbReference>
<dbReference type="GO" id="GO:0030170">
    <property type="term" value="F:pyridoxal phosphate binding"/>
    <property type="evidence" value="ECO:0007669"/>
    <property type="project" value="InterPro"/>
</dbReference>
<dbReference type="HAMAP" id="MF_01023">
    <property type="entry name" value="HisC_aminotrans_2"/>
    <property type="match status" value="1"/>
</dbReference>
<keyword evidence="7 11" id="KW-0808">Transferase</keyword>
<dbReference type="InterPro" id="IPR005861">
    <property type="entry name" value="HisP_aminotrans"/>
</dbReference>
<dbReference type="AlphaFoldDB" id="A0A0W0ST83"/>
<dbReference type="UniPathway" id="UPA00031">
    <property type="reaction ID" value="UER00012"/>
</dbReference>
<evidence type="ECO:0000256" key="3">
    <source>
        <dbReference type="ARBA" id="ARBA00007970"/>
    </source>
</evidence>
<dbReference type="RefSeq" id="WP_058440534.1">
    <property type="nucleotide sequence ID" value="NZ_CAAAHU010000015.1"/>
</dbReference>
<evidence type="ECO:0000256" key="9">
    <source>
        <dbReference type="ARBA" id="ARBA00023102"/>
    </source>
</evidence>
<evidence type="ECO:0000256" key="7">
    <source>
        <dbReference type="ARBA" id="ARBA00022679"/>
    </source>
</evidence>
<keyword evidence="6 11" id="KW-0028">Amino-acid biosynthesis</keyword>
<dbReference type="PANTHER" id="PTHR42885:SF2">
    <property type="entry name" value="HISTIDINOL-PHOSPHATE AMINOTRANSFERASE"/>
    <property type="match status" value="1"/>
</dbReference>
<dbReference type="GO" id="GO:0004400">
    <property type="term" value="F:histidinol-phosphate transaminase activity"/>
    <property type="evidence" value="ECO:0007669"/>
    <property type="project" value="UniProtKB-UniRule"/>
</dbReference>
<name>A0A0W0ST83_9GAMM</name>
<dbReference type="PATRIC" id="fig|29422.6.peg.445"/>
<evidence type="ECO:0000256" key="11">
    <source>
        <dbReference type="HAMAP-Rule" id="MF_01023"/>
    </source>
</evidence>
<comment type="subunit">
    <text evidence="4 11">Homodimer.</text>
</comment>
<evidence type="ECO:0000313" key="13">
    <source>
        <dbReference type="EMBL" id="KTC86484.1"/>
    </source>
</evidence>
<feature type="domain" description="Aminotransferase class I/classII large" evidence="12">
    <location>
        <begin position="44"/>
        <end position="344"/>
    </location>
</feature>
<dbReference type="InterPro" id="IPR015424">
    <property type="entry name" value="PyrdxlP-dep_Trfase"/>
</dbReference>
<keyword evidence="9 11" id="KW-0368">Histidine biosynthesis</keyword>
<reference evidence="13 14" key="1">
    <citation type="submission" date="2015-11" db="EMBL/GenBank/DDBJ databases">
        <title>Genomic analysis of 38 Legionella species identifies large and diverse effector repertoires.</title>
        <authorList>
            <person name="Burstein D."/>
            <person name="Amaro F."/>
            <person name="Zusman T."/>
            <person name="Lifshitz Z."/>
            <person name="Cohen O."/>
            <person name="Gilbert J.A."/>
            <person name="Pupko T."/>
            <person name="Shuman H.A."/>
            <person name="Segal G."/>
        </authorList>
    </citation>
    <scope>NUCLEOTIDE SEQUENCE [LARGE SCALE GENOMIC DNA]</scope>
    <source>
        <strain evidence="13 14">ATCC 43878</strain>
    </source>
</reference>
<evidence type="ECO:0000256" key="6">
    <source>
        <dbReference type="ARBA" id="ARBA00022605"/>
    </source>
</evidence>